<dbReference type="Proteomes" id="UP001260956">
    <property type="component" value="Unassembled WGS sequence"/>
</dbReference>
<protein>
    <submittedName>
        <fullName evidence="1">DNA mismatch repair protein MutS</fullName>
    </submittedName>
</protein>
<accession>A0AAW8RL02</accession>
<proteinExistence type="predicted"/>
<evidence type="ECO:0000313" key="1">
    <source>
        <dbReference type="EMBL" id="MDT2371516.1"/>
    </source>
</evidence>
<dbReference type="AlphaFoldDB" id="A0AAW8RL02"/>
<dbReference type="EMBL" id="JARPTX010000188">
    <property type="protein sequence ID" value="MDT2371516.1"/>
    <property type="molecule type" value="Genomic_DNA"/>
</dbReference>
<comment type="caution">
    <text evidence="1">The sequence shown here is derived from an EMBL/GenBank/DDBJ whole genome shotgun (WGS) entry which is preliminary data.</text>
</comment>
<evidence type="ECO:0000313" key="2">
    <source>
        <dbReference type="Proteomes" id="UP001260956"/>
    </source>
</evidence>
<sequence length="52" mass="6116">GISFDFKLKEGPSRTRNAIALLKVLNYPKSIVEQAQKESLLFDEQRQWYPFD</sequence>
<gene>
    <name evidence="1" type="ORF">P6Z85_15600</name>
</gene>
<reference evidence="1" key="1">
    <citation type="submission" date="2023-03" db="EMBL/GenBank/DDBJ databases">
        <authorList>
            <person name="Shen W."/>
            <person name="Cai J."/>
        </authorList>
    </citation>
    <scope>NUCLEOTIDE SEQUENCE</scope>
    <source>
        <strain evidence="1">B1010-2</strain>
    </source>
</reference>
<feature type="non-terminal residue" evidence="1">
    <location>
        <position position="1"/>
    </location>
</feature>
<organism evidence="1 2">
    <name type="scientific">Enterococcus faecium</name>
    <name type="common">Streptococcus faecium</name>
    <dbReference type="NCBI Taxonomy" id="1352"/>
    <lineage>
        <taxon>Bacteria</taxon>
        <taxon>Bacillati</taxon>
        <taxon>Bacillota</taxon>
        <taxon>Bacilli</taxon>
        <taxon>Lactobacillales</taxon>
        <taxon>Enterococcaceae</taxon>
        <taxon>Enterococcus</taxon>
    </lineage>
</organism>
<name>A0AAW8RL02_ENTFC</name>